<keyword evidence="2" id="KW-1185">Reference proteome</keyword>
<sequence>MIFSSDRLELRKLYFDSWHKYLIKQPLTDLETQITRIIEHHPEYHHYLSNLDNLDKDFPPEIGETNPFLHMGLHMGLIEQVVTNRPNGIHQIYQQLCQQQRDEHKVQHMMMDYLAESIWSAQKNHMPPDESNYLEQLQLLISR</sequence>
<evidence type="ECO:0008006" key="3">
    <source>
        <dbReference type="Google" id="ProtNLM"/>
    </source>
</evidence>
<dbReference type="GO" id="GO:0019825">
    <property type="term" value="F:oxygen binding"/>
    <property type="evidence" value="ECO:0007669"/>
    <property type="project" value="InterPro"/>
</dbReference>
<dbReference type="Pfam" id="PF08897">
    <property type="entry name" value="DUF1841"/>
    <property type="match status" value="1"/>
</dbReference>
<organism evidence="1 2">
    <name type="scientific">Cysteiniphilum litorale</name>
    <dbReference type="NCBI Taxonomy" id="2056700"/>
    <lineage>
        <taxon>Bacteria</taxon>
        <taxon>Pseudomonadati</taxon>
        <taxon>Pseudomonadota</taxon>
        <taxon>Gammaproteobacteria</taxon>
        <taxon>Thiotrichales</taxon>
        <taxon>Fastidiosibacteraceae</taxon>
        <taxon>Cysteiniphilum</taxon>
    </lineage>
</organism>
<reference evidence="1" key="2">
    <citation type="submission" date="2020-09" db="EMBL/GenBank/DDBJ databases">
        <authorList>
            <person name="Sun Q."/>
            <person name="Zhou Y."/>
        </authorList>
    </citation>
    <scope>NUCLEOTIDE SEQUENCE</scope>
    <source>
        <strain evidence="1">CGMCC 1.15758</strain>
    </source>
</reference>
<accession>A0A8J3E862</accession>
<gene>
    <name evidence="1" type="ORF">GCM10010995_04890</name>
</gene>
<dbReference type="Gene3D" id="1.10.490.10">
    <property type="entry name" value="Globins"/>
    <property type="match status" value="1"/>
</dbReference>
<dbReference type="AlphaFoldDB" id="A0A8J3E862"/>
<proteinExistence type="predicted"/>
<dbReference type="InterPro" id="IPR009050">
    <property type="entry name" value="Globin-like_sf"/>
</dbReference>
<evidence type="ECO:0000313" key="2">
    <source>
        <dbReference type="Proteomes" id="UP000636949"/>
    </source>
</evidence>
<dbReference type="GO" id="GO:0020037">
    <property type="term" value="F:heme binding"/>
    <property type="evidence" value="ECO:0007669"/>
    <property type="project" value="InterPro"/>
</dbReference>
<name>A0A8J3E862_9GAMM</name>
<reference evidence="1" key="1">
    <citation type="journal article" date="2014" name="Int. J. Syst. Evol. Microbiol.">
        <title>Complete genome sequence of Corynebacterium casei LMG S-19264T (=DSM 44701T), isolated from a smear-ripened cheese.</title>
        <authorList>
            <consortium name="US DOE Joint Genome Institute (JGI-PGF)"/>
            <person name="Walter F."/>
            <person name="Albersmeier A."/>
            <person name="Kalinowski J."/>
            <person name="Ruckert C."/>
        </authorList>
    </citation>
    <scope>NUCLEOTIDE SEQUENCE</scope>
    <source>
        <strain evidence="1">CGMCC 1.15758</strain>
    </source>
</reference>
<evidence type="ECO:0000313" key="1">
    <source>
        <dbReference type="EMBL" id="GGF90599.1"/>
    </source>
</evidence>
<protein>
    <recommendedName>
        <fullName evidence="3">DUF1841 domain-containing protein</fullName>
    </recommendedName>
</protein>
<dbReference type="OrthoDB" id="9789432at2"/>
<dbReference type="InterPro" id="IPR014993">
    <property type="entry name" value="DUF1841"/>
</dbReference>
<dbReference type="SUPFAM" id="SSF46458">
    <property type="entry name" value="Globin-like"/>
    <property type="match status" value="1"/>
</dbReference>
<comment type="caution">
    <text evidence="1">The sequence shown here is derived from an EMBL/GenBank/DDBJ whole genome shotgun (WGS) entry which is preliminary data.</text>
</comment>
<dbReference type="InterPro" id="IPR012292">
    <property type="entry name" value="Globin/Proto"/>
</dbReference>
<dbReference type="RefSeq" id="WP_117001585.1">
    <property type="nucleotide sequence ID" value="NZ_BMJS01000003.1"/>
</dbReference>
<dbReference type="Proteomes" id="UP000636949">
    <property type="component" value="Unassembled WGS sequence"/>
</dbReference>
<dbReference type="EMBL" id="BMJS01000003">
    <property type="protein sequence ID" value="GGF90599.1"/>
    <property type="molecule type" value="Genomic_DNA"/>
</dbReference>